<dbReference type="Pfam" id="PF03466">
    <property type="entry name" value="LysR_substrate"/>
    <property type="match status" value="1"/>
</dbReference>
<keyword evidence="3" id="KW-0238">DNA-binding</keyword>
<feature type="domain" description="HTH lysR-type" evidence="5">
    <location>
        <begin position="3"/>
        <end position="59"/>
    </location>
</feature>
<dbReference type="Pfam" id="PF00126">
    <property type="entry name" value="HTH_1"/>
    <property type="match status" value="1"/>
</dbReference>
<dbReference type="GO" id="GO:0003677">
    <property type="term" value="F:DNA binding"/>
    <property type="evidence" value="ECO:0007669"/>
    <property type="project" value="UniProtKB-KW"/>
</dbReference>
<dbReference type="GO" id="GO:0005829">
    <property type="term" value="C:cytosol"/>
    <property type="evidence" value="ECO:0007669"/>
    <property type="project" value="TreeGrafter"/>
</dbReference>
<dbReference type="GO" id="GO:0003700">
    <property type="term" value="F:DNA-binding transcription factor activity"/>
    <property type="evidence" value="ECO:0007669"/>
    <property type="project" value="InterPro"/>
</dbReference>
<dbReference type="OrthoDB" id="646694at2"/>
<proteinExistence type="inferred from homology"/>
<evidence type="ECO:0000256" key="3">
    <source>
        <dbReference type="ARBA" id="ARBA00023125"/>
    </source>
</evidence>
<dbReference type="PROSITE" id="PS50931">
    <property type="entry name" value="HTH_LYSR"/>
    <property type="match status" value="1"/>
</dbReference>
<evidence type="ECO:0000256" key="2">
    <source>
        <dbReference type="ARBA" id="ARBA00023015"/>
    </source>
</evidence>
<dbReference type="InterPro" id="IPR036388">
    <property type="entry name" value="WH-like_DNA-bd_sf"/>
</dbReference>
<dbReference type="InterPro" id="IPR005119">
    <property type="entry name" value="LysR_subst-bd"/>
</dbReference>
<sequence>MDIKLQQLKYFLLVVEHGGFRAASVRANRSQAALSTSVKELDKILGQRLFEAGHKVKLTPFGEVCLPKIQHFMKQYQDLESDLWATAIGQRGKIRIASVPSVAAKLIPQVMASFTESHPNVEVSLIDDNAVGIEARLLAGEVDLAVGHCLHINDNTIEFTPLLSDPLGVVCVTDHPLACYTQGLSWQQLCAFPFIINGTCQLLDNTPARVLFDHALYSVENITSLFSILELGIGITTLPKLAFSSHHQKLTWIPLNDPSIERIIGILRFKDRQISPQAEAFYQLCLQELNKINVNSLNHSSFNQETL</sequence>
<dbReference type="PANTHER" id="PTHR30419:SF8">
    <property type="entry name" value="NITROGEN ASSIMILATION TRANSCRIPTIONAL ACTIVATOR-RELATED"/>
    <property type="match status" value="1"/>
</dbReference>
<keyword evidence="4" id="KW-0804">Transcription</keyword>
<reference evidence="6 7" key="1">
    <citation type="submission" date="2018-03" db="EMBL/GenBank/DDBJ databases">
        <title>Whole genome sequencing of Histamine producing bacteria.</title>
        <authorList>
            <person name="Butler K."/>
        </authorList>
    </citation>
    <scope>NUCLEOTIDE SEQUENCE [LARGE SCALE GENOMIC DNA]</scope>
    <source>
        <strain evidence="6 7">BS2</strain>
    </source>
</reference>
<gene>
    <name evidence="6" type="ORF">CTM88_14455</name>
</gene>
<evidence type="ECO:0000256" key="4">
    <source>
        <dbReference type="ARBA" id="ARBA00023163"/>
    </source>
</evidence>
<comment type="caution">
    <text evidence="6">The sequence shown here is derived from an EMBL/GenBank/DDBJ whole genome shotgun (WGS) entry which is preliminary data.</text>
</comment>
<evidence type="ECO:0000256" key="1">
    <source>
        <dbReference type="ARBA" id="ARBA00009437"/>
    </source>
</evidence>
<dbReference type="InterPro" id="IPR036390">
    <property type="entry name" value="WH_DNA-bd_sf"/>
</dbReference>
<dbReference type="RefSeq" id="WP_065168687.1">
    <property type="nucleotide sequence ID" value="NZ_LZEZ01000045.1"/>
</dbReference>
<dbReference type="SUPFAM" id="SSF46785">
    <property type="entry name" value="Winged helix' DNA-binding domain"/>
    <property type="match status" value="1"/>
</dbReference>
<dbReference type="Gene3D" id="3.40.190.290">
    <property type="match status" value="1"/>
</dbReference>
<evidence type="ECO:0000313" key="6">
    <source>
        <dbReference type="EMBL" id="PSU27902.1"/>
    </source>
</evidence>
<organism evidence="6 7">
    <name type="scientific">Photobacterium aquimaris</name>
    <dbReference type="NCBI Taxonomy" id="512643"/>
    <lineage>
        <taxon>Bacteria</taxon>
        <taxon>Pseudomonadati</taxon>
        <taxon>Pseudomonadota</taxon>
        <taxon>Gammaproteobacteria</taxon>
        <taxon>Vibrionales</taxon>
        <taxon>Vibrionaceae</taxon>
        <taxon>Photobacterium</taxon>
    </lineage>
</organism>
<name>A0A2T3IHV1_9GAMM</name>
<comment type="similarity">
    <text evidence="1">Belongs to the LysR transcriptional regulatory family.</text>
</comment>
<protein>
    <submittedName>
        <fullName evidence="6">LysR family transcriptional regulator</fullName>
    </submittedName>
</protein>
<dbReference type="Gene3D" id="1.10.10.10">
    <property type="entry name" value="Winged helix-like DNA-binding domain superfamily/Winged helix DNA-binding domain"/>
    <property type="match status" value="1"/>
</dbReference>
<dbReference type="CDD" id="cd08440">
    <property type="entry name" value="PBP2_LTTR_like_4"/>
    <property type="match status" value="1"/>
</dbReference>
<evidence type="ECO:0000259" key="5">
    <source>
        <dbReference type="PROSITE" id="PS50931"/>
    </source>
</evidence>
<dbReference type="PANTHER" id="PTHR30419">
    <property type="entry name" value="HTH-TYPE TRANSCRIPTIONAL REGULATOR YBHD"/>
    <property type="match status" value="1"/>
</dbReference>
<dbReference type="AlphaFoldDB" id="A0A2T3IHV1"/>
<evidence type="ECO:0000313" key="7">
    <source>
        <dbReference type="Proteomes" id="UP000240254"/>
    </source>
</evidence>
<keyword evidence="2" id="KW-0805">Transcription regulation</keyword>
<dbReference type="SUPFAM" id="SSF53850">
    <property type="entry name" value="Periplasmic binding protein-like II"/>
    <property type="match status" value="1"/>
</dbReference>
<dbReference type="InterPro" id="IPR050950">
    <property type="entry name" value="HTH-type_LysR_regulators"/>
</dbReference>
<dbReference type="InterPro" id="IPR000847">
    <property type="entry name" value="LysR_HTH_N"/>
</dbReference>
<dbReference type="Proteomes" id="UP000240254">
    <property type="component" value="Unassembled WGS sequence"/>
</dbReference>
<dbReference type="EMBL" id="PYMK01000016">
    <property type="protein sequence ID" value="PSU27902.1"/>
    <property type="molecule type" value="Genomic_DNA"/>
</dbReference>
<accession>A0A2T3IHV1</accession>